<sequence length="209" mass="21823">MGAAALEHQPLRRLLAGRLLGAFTRSHPRGRRWHYSNFGMAVLGHALARATRTRCGDLLAEHVLHPLGLRNTGLRTADSDATGHGADGDTPAPALDMGGFAPAGAVRATPEDLLGYLEAHLEPATSPLAAALHRTRTRRSVPTSAIRTPTPSPGSGTPPIGEPPISTPAPPSVNRPSSDPERRPGPRWPPWPPAGTATGAPSSRSSTNS</sequence>
<gene>
    <name evidence="3" type="ORF">FHX42_004996</name>
</gene>
<name>A0A839E3H5_9PSEU</name>
<evidence type="ECO:0000259" key="2">
    <source>
        <dbReference type="Pfam" id="PF00144"/>
    </source>
</evidence>
<feature type="compositionally biased region" description="Pro residues" evidence="1">
    <location>
        <begin position="160"/>
        <end position="173"/>
    </location>
</feature>
<dbReference type="Gene3D" id="3.40.710.10">
    <property type="entry name" value="DD-peptidase/beta-lactamase superfamily"/>
    <property type="match status" value="1"/>
</dbReference>
<dbReference type="PANTHER" id="PTHR46825:SF7">
    <property type="entry name" value="D-ALANYL-D-ALANINE CARBOXYPEPTIDASE"/>
    <property type="match status" value="1"/>
</dbReference>
<evidence type="ECO:0000256" key="1">
    <source>
        <dbReference type="SAM" id="MobiDB-lite"/>
    </source>
</evidence>
<dbReference type="RefSeq" id="WP_235987853.1">
    <property type="nucleotide sequence ID" value="NZ_JACGWZ010000008.1"/>
</dbReference>
<accession>A0A839E3H5</accession>
<feature type="region of interest" description="Disordered" evidence="1">
    <location>
        <begin position="78"/>
        <end position="98"/>
    </location>
</feature>
<feature type="region of interest" description="Disordered" evidence="1">
    <location>
        <begin position="127"/>
        <end position="209"/>
    </location>
</feature>
<comment type="caution">
    <text evidence="3">The sequence shown here is derived from an EMBL/GenBank/DDBJ whole genome shotgun (WGS) entry which is preliminary data.</text>
</comment>
<dbReference type="PANTHER" id="PTHR46825">
    <property type="entry name" value="D-ALANYL-D-ALANINE-CARBOXYPEPTIDASE/ENDOPEPTIDASE AMPH"/>
    <property type="match status" value="1"/>
</dbReference>
<feature type="domain" description="Beta-lactamase-related" evidence="2">
    <location>
        <begin position="24"/>
        <end position="148"/>
    </location>
</feature>
<evidence type="ECO:0000313" key="4">
    <source>
        <dbReference type="Proteomes" id="UP000569329"/>
    </source>
</evidence>
<dbReference type="EMBL" id="JACGWZ010000008">
    <property type="protein sequence ID" value="MBA8827600.1"/>
    <property type="molecule type" value="Genomic_DNA"/>
</dbReference>
<protein>
    <submittedName>
        <fullName evidence="3">CubicO group peptidase (Beta-lactamase class C family)</fullName>
    </submittedName>
</protein>
<dbReference type="InterPro" id="IPR012338">
    <property type="entry name" value="Beta-lactam/transpept-like"/>
</dbReference>
<dbReference type="Pfam" id="PF00144">
    <property type="entry name" value="Beta-lactamase"/>
    <property type="match status" value="1"/>
</dbReference>
<dbReference type="SUPFAM" id="SSF56601">
    <property type="entry name" value="beta-lactamase/transpeptidase-like"/>
    <property type="match status" value="1"/>
</dbReference>
<dbReference type="InterPro" id="IPR001466">
    <property type="entry name" value="Beta-lactam-related"/>
</dbReference>
<keyword evidence="4" id="KW-1185">Reference proteome</keyword>
<dbReference type="AlphaFoldDB" id="A0A839E3H5"/>
<dbReference type="Proteomes" id="UP000569329">
    <property type="component" value="Unassembled WGS sequence"/>
</dbReference>
<proteinExistence type="predicted"/>
<organism evidence="3 4">
    <name type="scientific">Halosaccharopolyspora lacisalsi</name>
    <dbReference type="NCBI Taxonomy" id="1000566"/>
    <lineage>
        <taxon>Bacteria</taxon>
        <taxon>Bacillati</taxon>
        <taxon>Actinomycetota</taxon>
        <taxon>Actinomycetes</taxon>
        <taxon>Pseudonocardiales</taxon>
        <taxon>Pseudonocardiaceae</taxon>
        <taxon>Halosaccharopolyspora</taxon>
    </lineage>
</organism>
<reference evidence="3 4" key="1">
    <citation type="submission" date="2020-07" db="EMBL/GenBank/DDBJ databases">
        <title>Sequencing the genomes of 1000 actinobacteria strains.</title>
        <authorList>
            <person name="Klenk H.-P."/>
        </authorList>
    </citation>
    <scope>NUCLEOTIDE SEQUENCE [LARGE SCALE GENOMIC DNA]</scope>
    <source>
        <strain evidence="3 4">DSM 45975</strain>
    </source>
</reference>
<dbReference type="InterPro" id="IPR050491">
    <property type="entry name" value="AmpC-like"/>
</dbReference>
<evidence type="ECO:0000313" key="3">
    <source>
        <dbReference type="EMBL" id="MBA8827600.1"/>
    </source>
</evidence>